<sequence>MPLTQQIIQNSDTSYLPVAIECTDNEITVCWLDMKGADLTSPFLSDTISKVRCRNGRTVIKSDVSLLYQCAKDLSNRCQLSGLLFHTSRCGSTLASQLISHTPSCICLSEPQFADQIIRTLKGVVPPEEQISLLRAFTQMWLHYLSPGFSRCFIKLDCWLIHDFDFIADCFPQTQYYFLYRDLSQVIASQLKIKGAFLIPQLVPSAYFGLPEPGVRFMEPSEYMLDVLAGIYKRGWQLSKDNQLKKLSYNDMPENIFKDILGQPASSEYHNVLTYHAKDKCRVFEDDHDKDKTLLPEVLNQIQARQSEIETQYSGG</sequence>
<name>A0ABW9YM71_9GAMM</name>
<dbReference type="Proteomes" id="UP000738517">
    <property type="component" value="Unassembled WGS sequence"/>
</dbReference>
<dbReference type="RefSeq" id="WP_160655344.1">
    <property type="nucleotide sequence ID" value="NZ_RSEJ01000023.1"/>
</dbReference>
<organism evidence="1 2">
    <name type="scientific">Photobacterium alginatilyticum</name>
    <dbReference type="NCBI Taxonomy" id="1775171"/>
    <lineage>
        <taxon>Bacteria</taxon>
        <taxon>Pseudomonadati</taxon>
        <taxon>Pseudomonadota</taxon>
        <taxon>Gammaproteobacteria</taxon>
        <taxon>Vibrionales</taxon>
        <taxon>Vibrionaceae</taxon>
        <taxon>Photobacterium</taxon>
    </lineage>
</organism>
<protein>
    <recommendedName>
        <fullName evidence="3">Sulfotransferase family protein</fullName>
    </recommendedName>
</protein>
<accession>A0ABW9YM71</accession>
<evidence type="ECO:0000313" key="1">
    <source>
        <dbReference type="EMBL" id="NBI54815.1"/>
    </source>
</evidence>
<dbReference type="Gene3D" id="3.40.50.300">
    <property type="entry name" value="P-loop containing nucleotide triphosphate hydrolases"/>
    <property type="match status" value="1"/>
</dbReference>
<reference evidence="1 2" key="1">
    <citation type="journal article" date="2017" name="Int. J. Syst. Evol. Microbiol.">
        <title>Photobacterium alginatilyticum sp. nov., a marine bacterium isolated from bottom seawater.</title>
        <authorList>
            <person name="Wang X."/>
            <person name="Wang Y."/>
            <person name="Yang X."/>
            <person name="Sun H."/>
            <person name="Li B."/>
            <person name="Zhang X.H."/>
        </authorList>
    </citation>
    <scope>NUCLEOTIDE SEQUENCE [LARGE SCALE GENOMIC DNA]</scope>
    <source>
        <strain evidence="1 2">P03D4</strain>
    </source>
</reference>
<dbReference type="InterPro" id="IPR027417">
    <property type="entry name" value="P-loop_NTPase"/>
</dbReference>
<evidence type="ECO:0000313" key="2">
    <source>
        <dbReference type="Proteomes" id="UP000738517"/>
    </source>
</evidence>
<keyword evidence="2" id="KW-1185">Reference proteome</keyword>
<comment type="caution">
    <text evidence="1">The sequence shown here is derived from an EMBL/GenBank/DDBJ whole genome shotgun (WGS) entry which is preliminary data.</text>
</comment>
<evidence type="ECO:0008006" key="3">
    <source>
        <dbReference type="Google" id="ProtNLM"/>
    </source>
</evidence>
<dbReference type="EMBL" id="RSEJ01000023">
    <property type="protein sequence ID" value="NBI54815.1"/>
    <property type="molecule type" value="Genomic_DNA"/>
</dbReference>
<dbReference type="SUPFAM" id="SSF52540">
    <property type="entry name" value="P-loop containing nucleoside triphosphate hydrolases"/>
    <property type="match status" value="1"/>
</dbReference>
<proteinExistence type="predicted"/>
<gene>
    <name evidence="1" type="ORF">EIZ48_20055</name>
</gene>